<dbReference type="PRINTS" id="PR00133">
    <property type="entry name" value="GLHYDRLASE3"/>
</dbReference>
<dbReference type="InterPro" id="IPR011701">
    <property type="entry name" value="MFS"/>
</dbReference>
<dbReference type="InterPro" id="IPR036881">
    <property type="entry name" value="Glyco_hydro_3_C_sf"/>
</dbReference>
<dbReference type="InterPro" id="IPR017853">
    <property type="entry name" value="GH"/>
</dbReference>
<dbReference type="Gene3D" id="2.60.40.10">
    <property type="entry name" value="Immunoglobulins"/>
    <property type="match status" value="1"/>
</dbReference>
<keyword evidence="4 5" id="KW-0326">Glycosidase</keyword>
<evidence type="ECO:0000256" key="2">
    <source>
        <dbReference type="ARBA" id="ARBA00022729"/>
    </source>
</evidence>
<keyword evidence="10" id="KW-1185">Reference proteome</keyword>
<proteinExistence type="inferred from homology"/>
<feature type="transmembrane region" description="Helical" evidence="6">
    <location>
        <begin position="878"/>
        <end position="898"/>
    </location>
</feature>
<dbReference type="GO" id="GO:0022857">
    <property type="term" value="F:transmembrane transporter activity"/>
    <property type="evidence" value="ECO:0007669"/>
    <property type="project" value="InterPro"/>
</dbReference>
<dbReference type="InterPro" id="IPR002772">
    <property type="entry name" value="Glyco_hydro_3_C"/>
</dbReference>
<name>A0AAE1ZMH0_SCHME</name>
<evidence type="ECO:0000256" key="4">
    <source>
        <dbReference type="ARBA" id="ARBA00023295"/>
    </source>
</evidence>
<dbReference type="Gene3D" id="1.20.1250.20">
    <property type="entry name" value="MFS general substrate transporter like domains"/>
    <property type="match status" value="2"/>
</dbReference>
<dbReference type="Proteomes" id="UP001292079">
    <property type="component" value="Unassembled WGS sequence"/>
</dbReference>
<feature type="transmembrane region" description="Helical" evidence="6">
    <location>
        <begin position="910"/>
        <end position="931"/>
    </location>
</feature>
<dbReference type="AlphaFoldDB" id="A0AAE1ZMH0"/>
<feature type="transmembrane region" description="Helical" evidence="6">
    <location>
        <begin position="1094"/>
        <end position="1118"/>
    </location>
</feature>
<keyword evidence="6" id="KW-1133">Transmembrane helix</keyword>
<dbReference type="Pfam" id="PF07690">
    <property type="entry name" value="MFS_1"/>
    <property type="match status" value="1"/>
</dbReference>
<dbReference type="GO" id="GO:0046556">
    <property type="term" value="F:alpha-L-arabinofuranosidase activity"/>
    <property type="evidence" value="ECO:0007669"/>
    <property type="project" value="TreeGrafter"/>
</dbReference>
<protein>
    <recommendedName>
        <fullName evidence="8">Fibronectin type III-like domain-containing protein</fullName>
    </recommendedName>
</protein>
<feature type="transmembrane region" description="Helical" evidence="6">
    <location>
        <begin position="938"/>
        <end position="957"/>
    </location>
</feature>
<dbReference type="PROSITE" id="PS00775">
    <property type="entry name" value="GLYCOSYL_HYDROL_F3"/>
    <property type="match status" value="1"/>
</dbReference>
<dbReference type="InterPro" id="IPR036259">
    <property type="entry name" value="MFS_trans_sf"/>
</dbReference>
<dbReference type="Gene3D" id="3.20.20.300">
    <property type="entry name" value="Glycoside hydrolase, family 3, N-terminal domain"/>
    <property type="match status" value="1"/>
</dbReference>
<dbReference type="InterPro" id="IPR044993">
    <property type="entry name" value="BXL"/>
</dbReference>
<feature type="transmembrane region" description="Helical" evidence="6">
    <location>
        <begin position="849"/>
        <end position="871"/>
    </location>
</feature>
<dbReference type="InterPro" id="IPR036962">
    <property type="entry name" value="Glyco_hydro_3_N_sf"/>
</dbReference>
<dbReference type="InterPro" id="IPR019800">
    <property type="entry name" value="Glyco_hydro_3_AS"/>
</dbReference>
<feature type="transmembrane region" description="Helical" evidence="6">
    <location>
        <begin position="1029"/>
        <end position="1050"/>
    </location>
</feature>
<evidence type="ECO:0000256" key="6">
    <source>
        <dbReference type="SAM" id="Phobius"/>
    </source>
</evidence>
<feature type="transmembrane region" description="Helical" evidence="6">
    <location>
        <begin position="1156"/>
        <end position="1183"/>
    </location>
</feature>
<evidence type="ECO:0000313" key="9">
    <source>
        <dbReference type="EMBL" id="KAK4476152.1"/>
    </source>
</evidence>
<accession>A0AAE1ZMH0</accession>
<dbReference type="SUPFAM" id="SSF51445">
    <property type="entry name" value="(Trans)glycosidases"/>
    <property type="match status" value="1"/>
</dbReference>
<feature type="transmembrane region" description="Helical" evidence="6">
    <location>
        <begin position="1189"/>
        <end position="1207"/>
    </location>
</feature>
<dbReference type="PANTHER" id="PTHR42721:SF42">
    <property type="entry name" value="FIBRONECTIN TYPE III-LIKE DOMAIN-CONTAINING PROTEIN"/>
    <property type="match status" value="1"/>
</dbReference>
<reference evidence="9" key="2">
    <citation type="journal article" date="2023" name="Infect Dis Poverty">
        <title>Chromosome-scale genome of the human blood fluke Schistosoma mekongi and its implications for public health.</title>
        <authorList>
            <person name="Zhou M."/>
            <person name="Xu L."/>
            <person name="Xu D."/>
            <person name="Chen W."/>
            <person name="Khan J."/>
            <person name="Hu Y."/>
            <person name="Huang H."/>
            <person name="Wei H."/>
            <person name="Zhang Y."/>
            <person name="Chusongsang P."/>
            <person name="Tanasarnprasert K."/>
            <person name="Hu X."/>
            <person name="Limpanont Y."/>
            <person name="Lv Z."/>
        </authorList>
    </citation>
    <scope>NUCLEOTIDE SEQUENCE</scope>
    <source>
        <strain evidence="9">LV_2022a</strain>
    </source>
</reference>
<dbReference type="Pfam" id="PF14310">
    <property type="entry name" value="Fn3-like"/>
    <property type="match status" value="1"/>
</dbReference>
<dbReference type="SUPFAM" id="SSF103473">
    <property type="entry name" value="MFS general substrate transporter"/>
    <property type="match status" value="1"/>
</dbReference>
<sequence length="1223" mass="135819">MEQMYSRLMILFSLLIFLQQLNKINTQIFLNLSVPIKERLDDLITSLTIEEIAEQMANGGAGPTYGPAPAIPRLNIKPYQWRTNPNQGPCTSFVSQINQAASFDVLDVWKIAFANGLEMRSKWNYFSKRNDYRDNTGINVFAPTVNLLRHPLWGRNKETYGEDPYLSAELARAYVHGIGGWNVPDNDENKLHPLRTNAIKQHVILVGANCKHYAAHSGPDNYPVSRLSFEADIPEHDMWMTYFPAFRACMEAGAVGVMCAYSAVNGTPACVNNWLLGTVLRKKWKYPGFVVSDEGALQFLVKKHHAYSTLQEAAVAAIKAGVNIENAVPNSVNVYSQLVNLTKSGNITEDELRNLVRPLFLARILEGELSSPQMDPYAHLLPNAVVNSAKHRYLAMVTAAKTMVLLKNSEEFLPLKTKRDPYGRSLKHVALLGPFSTNITELLGSYTTHVDPANTIPLDKALEKISENITASDICIDGGKCTMYDEVAIQEIISQPDIDLVIITVGTGRNVEDEARDRHDINLPGYQKQFLMDALDLAAGRGVIRHTPVPVILLVFSSGPVDIEPAVEDRNVKSIFWCGYMNAMLGEVIVRVLLGNPSDLFAPYTPLLKMDPELSEIGMWGTDMNEGYWWVPAARLPFTWYASIDKLANITVYKMTNQTYRYLPKPCTKKQNACKIPILYPFGYGLSYNMLSPSLSGIEYSKLELPLSPIKPNQPITVYAMVANIGSIACEEIVQLYIQWLRCGLTDITNEDQSECIVPKIQLAGFKRIRLDVGEKKNLRFKISPDQLNIWSNGNKSMVPGQGSLRITVGGQQPYQPVTVGSNLLVGNMAPYILDYLTYHNKSVFDNSIMWMTSIALGMEALAMPIGGALYSKVGIRTVVIISSLVHSGGIALSYYTLSLGFIPLLMTYGVLQGFGFGFGYSAVIAASFTWFQSHRGLVVGLIVGGFGAGSIIFTPIQTAYINPNNIKIDNNTKRFEDSDLLNRIPSVFLLIGGVLLVLQLTGIVLMRDKPKVIPVNLRPLELLKQKEFYLLWITVFCAGVPLTSLATLYKLFGKIFINDDRFLAIMGVVSSVFNAAGRVFWGTIGDRVSFKIPLCIIFLCWSLLLTSLPHLPVIFGVQIKVGFGVWLCGLYLLISGVLVYAPTATETLFGPVNIAVNYGLVFNAFVFGGLFVSLLSIIISRFHEWDNLFYLCASMCILALIIVPWIHDRKMPKCSACFTFTG</sequence>
<feature type="transmembrane region" description="Helical" evidence="6">
    <location>
        <begin position="1124"/>
        <end position="1144"/>
    </location>
</feature>
<evidence type="ECO:0000256" key="3">
    <source>
        <dbReference type="ARBA" id="ARBA00022801"/>
    </source>
</evidence>
<dbReference type="InterPro" id="IPR013783">
    <property type="entry name" value="Ig-like_fold"/>
</dbReference>
<evidence type="ECO:0000256" key="5">
    <source>
        <dbReference type="RuleBase" id="RU361161"/>
    </source>
</evidence>
<keyword evidence="3 5" id="KW-0378">Hydrolase</keyword>
<feature type="domain" description="Fibronectin type III-like" evidence="8">
    <location>
        <begin position="732"/>
        <end position="813"/>
    </location>
</feature>
<feature type="chain" id="PRO_5042213877" description="Fibronectin type III-like domain-containing protein" evidence="7">
    <location>
        <begin position="27"/>
        <end position="1223"/>
    </location>
</feature>
<dbReference type="Pfam" id="PF01915">
    <property type="entry name" value="Glyco_hydro_3_C"/>
    <property type="match status" value="1"/>
</dbReference>
<dbReference type="GO" id="GO:0031222">
    <property type="term" value="P:arabinan catabolic process"/>
    <property type="evidence" value="ECO:0007669"/>
    <property type="project" value="TreeGrafter"/>
</dbReference>
<evidence type="ECO:0000256" key="7">
    <source>
        <dbReference type="SAM" id="SignalP"/>
    </source>
</evidence>
<dbReference type="SMART" id="SM01217">
    <property type="entry name" value="Fn3_like"/>
    <property type="match status" value="1"/>
</dbReference>
<keyword evidence="6" id="KW-0812">Transmembrane</keyword>
<evidence type="ECO:0000313" key="10">
    <source>
        <dbReference type="Proteomes" id="UP001292079"/>
    </source>
</evidence>
<organism evidence="9 10">
    <name type="scientific">Schistosoma mekongi</name>
    <name type="common">Parasitic worm</name>
    <dbReference type="NCBI Taxonomy" id="38744"/>
    <lineage>
        <taxon>Eukaryota</taxon>
        <taxon>Metazoa</taxon>
        <taxon>Spiralia</taxon>
        <taxon>Lophotrochozoa</taxon>
        <taxon>Platyhelminthes</taxon>
        <taxon>Trematoda</taxon>
        <taxon>Digenea</taxon>
        <taxon>Strigeidida</taxon>
        <taxon>Schistosomatoidea</taxon>
        <taxon>Schistosomatidae</taxon>
        <taxon>Schistosoma</taxon>
    </lineage>
</organism>
<feature type="transmembrane region" description="Helical" evidence="6">
    <location>
        <begin position="1062"/>
        <end position="1082"/>
    </location>
</feature>
<gene>
    <name evidence="9" type="ORF">MN116_001369</name>
</gene>
<dbReference type="PANTHER" id="PTHR42721">
    <property type="entry name" value="SUGAR HYDROLASE-RELATED"/>
    <property type="match status" value="1"/>
</dbReference>
<dbReference type="SUPFAM" id="SSF52279">
    <property type="entry name" value="Beta-D-glucan exohydrolase, C-terminal domain"/>
    <property type="match status" value="2"/>
</dbReference>
<dbReference type="GO" id="GO:0009044">
    <property type="term" value="F:xylan 1,4-beta-xylosidase activity"/>
    <property type="evidence" value="ECO:0007669"/>
    <property type="project" value="InterPro"/>
</dbReference>
<dbReference type="InterPro" id="IPR001764">
    <property type="entry name" value="Glyco_hydro_3_N"/>
</dbReference>
<keyword evidence="6" id="KW-0472">Membrane</keyword>
<dbReference type="InterPro" id="IPR026891">
    <property type="entry name" value="Fn3-like"/>
</dbReference>
<feature type="transmembrane region" description="Helical" evidence="6">
    <location>
        <begin position="988"/>
        <end position="1008"/>
    </location>
</feature>
<evidence type="ECO:0000259" key="8">
    <source>
        <dbReference type="SMART" id="SM01217"/>
    </source>
</evidence>
<dbReference type="Gene3D" id="3.40.50.1700">
    <property type="entry name" value="Glycoside hydrolase family 3 C-terminal domain"/>
    <property type="match status" value="1"/>
</dbReference>
<dbReference type="Pfam" id="PF00933">
    <property type="entry name" value="Glyco_hydro_3"/>
    <property type="match status" value="1"/>
</dbReference>
<evidence type="ECO:0000256" key="1">
    <source>
        <dbReference type="ARBA" id="ARBA00005336"/>
    </source>
</evidence>
<comment type="similarity">
    <text evidence="1 5">Belongs to the glycosyl hydrolase 3 family.</text>
</comment>
<keyword evidence="2 7" id="KW-0732">Signal</keyword>
<reference evidence="9" key="1">
    <citation type="submission" date="2022-04" db="EMBL/GenBank/DDBJ databases">
        <authorList>
            <person name="Xu L."/>
            <person name="Lv Z."/>
        </authorList>
    </citation>
    <scope>NUCLEOTIDE SEQUENCE</scope>
    <source>
        <strain evidence="9">LV_2022a</strain>
    </source>
</reference>
<dbReference type="EMBL" id="JALJAT010000001">
    <property type="protein sequence ID" value="KAK4476152.1"/>
    <property type="molecule type" value="Genomic_DNA"/>
</dbReference>
<comment type="caution">
    <text evidence="9">The sequence shown here is derived from an EMBL/GenBank/DDBJ whole genome shotgun (WGS) entry which is preliminary data.</text>
</comment>
<feature type="signal peptide" evidence="7">
    <location>
        <begin position="1"/>
        <end position="26"/>
    </location>
</feature>
<dbReference type="GO" id="GO:0045493">
    <property type="term" value="P:xylan catabolic process"/>
    <property type="evidence" value="ECO:0007669"/>
    <property type="project" value="InterPro"/>
</dbReference>